<feature type="region of interest" description="Disordered" evidence="1">
    <location>
        <begin position="24"/>
        <end position="59"/>
    </location>
</feature>
<evidence type="ECO:0000256" key="2">
    <source>
        <dbReference type="SAM" id="Phobius"/>
    </source>
</evidence>
<keyword evidence="2" id="KW-1133">Transmembrane helix</keyword>
<organism evidence="3 4">
    <name type="scientific">Streptosporangium longisporum</name>
    <dbReference type="NCBI Taxonomy" id="46187"/>
    <lineage>
        <taxon>Bacteria</taxon>
        <taxon>Bacillati</taxon>
        <taxon>Actinomycetota</taxon>
        <taxon>Actinomycetes</taxon>
        <taxon>Streptosporangiales</taxon>
        <taxon>Streptosporangiaceae</taxon>
        <taxon>Streptosporangium</taxon>
    </lineage>
</organism>
<protein>
    <submittedName>
        <fullName evidence="3">Uncharacterized protein</fullName>
    </submittedName>
</protein>
<feature type="transmembrane region" description="Helical" evidence="2">
    <location>
        <begin position="6"/>
        <end position="23"/>
    </location>
</feature>
<feature type="region of interest" description="Disordered" evidence="1">
    <location>
        <begin position="82"/>
        <end position="101"/>
    </location>
</feature>
<sequence>MPLAALIDAVVAAVVLPLLPLFARRPGRTSGAPAGSAATERPRATRSRRAVRATPGPLAASADDFGATVIWRYPEGVRPVRPFTPEFLPAKKPITEKAEKR</sequence>
<gene>
    <name evidence="3" type="ORF">GCM10017559_17680</name>
</gene>
<name>A0ABP6KDK3_9ACTN</name>
<reference evidence="4" key="1">
    <citation type="journal article" date="2019" name="Int. J. Syst. Evol. Microbiol.">
        <title>The Global Catalogue of Microorganisms (GCM) 10K type strain sequencing project: providing services to taxonomists for standard genome sequencing and annotation.</title>
        <authorList>
            <consortium name="The Broad Institute Genomics Platform"/>
            <consortium name="The Broad Institute Genome Sequencing Center for Infectious Disease"/>
            <person name="Wu L."/>
            <person name="Ma J."/>
        </authorList>
    </citation>
    <scope>NUCLEOTIDE SEQUENCE [LARGE SCALE GENOMIC DNA]</scope>
    <source>
        <strain evidence="4">JCM 3106</strain>
    </source>
</reference>
<evidence type="ECO:0000313" key="4">
    <source>
        <dbReference type="Proteomes" id="UP001499930"/>
    </source>
</evidence>
<dbReference type="Proteomes" id="UP001499930">
    <property type="component" value="Unassembled WGS sequence"/>
</dbReference>
<keyword evidence="2" id="KW-0812">Transmembrane</keyword>
<accession>A0ABP6KDK3</accession>
<proteinExistence type="predicted"/>
<keyword evidence="2" id="KW-0472">Membrane</keyword>
<keyword evidence="4" id="KW-1185">Reference proteome</keyword>
<evidence type="ECO:0000256" key="1">
    <source>
        <dbReference type="SAM" id="MobiDB-lite"/>
    </source>
</evidence>
<evidence type="ECO:0000313" key="3">
    <source>
        <dbReference type="EMBL" id="GAA2997554.1"/>
    </source>
</evidence>
<comment type="caution">
    <text evidence="3">The sequence shown here is derived from an EMBL/GenBank/DDBJ whole genome shotgun (WGS) entry which is preliminary data.</text>
</comment>
<dbReference type="EMBL" id="BAAAWD010000006">
    <property type="protein sequence ID" value="GAA2997554.1"/>
    <property type="molecule type" value="Genomic_DNA"/>
</dbReference>